<comment type="similarity">
    <text evidence="3">Belongs to the ScpA family.</text>
</comment>
<evidence type="ECO:0000313" key="5">
    <source>
        <dbReference type="Proteomes" id="UP000198625"/>
    </source>
</evidence>
<evidence type="ECO:0000256" key="2">
    <source>
        <dbReference type="ARBA" id="ARBA00044777"/>
    </source>
</evidence>
<accession>A0A1H3KC49</accession>
<dbReference type="PANTHER" id="PTHR33969">
    <property type="entry name" value="SEGREGATION AND CONDENSATION PROTEIN A"/>
    <property type="match status" value="1"/>
</dbReference>
<dbReference type="Gene3D" id="6.10.250.2410">
    <property type="match status" value="1"/>
</dbReference>
<keyword evidence="3" id="KW-0132">Cell division</keyword>
<dbReference type="PANTHER" id="PTHR33969:SF2">
    <property type="entry name" value="SEGREGATION AND CONDENSATION PROTEIN A"/>
    <property type="match status" value="1"/>
</dbReference>
<dbReference type="AlphaFoldDB" id="A0A1H3KC49"/>
<dbReference type="GO" id="GO:0005737">
    <property type="term" value="C:cytoplasm"/>
    <property type="evidence" value="ECO:0007669"/>
    <property type="project" value="UniProtKB-SubCell"/>
</dbReference>
<gene>
    <name evidence="3" type="primary">scpA</name>
    <name evidence="4" type="ORF">SAMN05660462_00200</name>
</gene>
<dbReference type="Gene3D" id="1.10.10.580">
    <property type="entry name" value="Structural maintenance of chromosome 1. Chain E"/>
    <property type="match status" value="1"/>
</dbReference>
<dbReference type="HAMAP" id="MF_01805">
    <property type="entry name" value="ScpA"/>
    <property type="match status" value="1"/>
</dbReference>
<organism evidence="4 5">
    <name type="scientific">Proteiniborus ethanoligenes</name>
    <dbReference type="NCBI Taxonomy" id="415015"/>
    <lineage>
        <taxon>Bacteria</taxon>
        <taxon>Bacillati</taxon>
        <taxon>Bacillota</taxon>
        <taxon>Clostridia</taxon>
        <taxon>Eubacteriales</taxon>
        <taxon>Proteiniborus</taxon>
    </lineage>
</organism>
<dbReference type="STRING" id="415015.SAMN05660462_00200"/>
<dbReference type="InterPro" id="IPR003768">
    <property type="entry name" value="ScpA"/>
</dbReference>
<dbReference type="OrthoDB" id="9811016at2"/>
<name>A0A1H3KC49_9FIRM</name>
<evidence type="ECO:0000256" key="1">
    <source>
        <dbReference type="ARBA" id="ARBA00022829"/>
    </source>
</evidence>
<keyword evidence="3" id="KW-0131">Cell cycle</keyword>
<dbReference type="EMBL" id="FNQE01000001">
    <property type="protein sequence ID" value="SDY49285.1"/>
    <property type="molecule type" value="Genomic_DNA"/>
</dbReference>
<keyword evidence="5" id="KW-1185">Reference proteome</keyword>
<proteinExistence type="inferred from homology"/>
<evidence type="ECO:0000256" key="3">
    <source>
        <dbReference type="HAMAP-Rule" id="MF_01805"/>
    </source>
</evidence>
<dbReference type="Proteomes" id="UP000198625">
    <property type="component" value="Unassembled WGS sequence"/>
</dbReference>
<comment type="subunit">
    <text evidence="3">Component of a cohesin-like complex composed of ScpA, ScpB and the Smc homodimer, in which ScpA and ScpB bind to the head domain of Smc. The presence of the three proteins is required for the association of the complex with DNA.</text>
</comment>
<sequence>MEYKVVLEAFEGPLDLLMHLIEKEKVDIYDIPIAKIADQYIEYIKDIQSVDLDMASEFLVMAATLLEIKSKMLLPVSNAENEKEEIEEGDPREELVMRLLEYKKYKLAAENLKLKGDIQSKIFFKQKEELDEFMVQDSFELEEIDFRELLLAYSNIINRYLEDSSENELTEIEREELTIDECMNDLILIIKSKKEVKFNELFSENMTRTRIVVMFLSILELMKIKAIKVFQENNFSDILIKIKESKEKN</sequence>
<comment type="subcellular location">
    <subcellularLocation>
        <location evidence="3">Cytoplasm</location>
    </subcellularLocation>
    <text evidence="3">Associated with two foci at the outer edges of the nucleoid region in young cells, and at four foci within both cell halves in older cells.</text>
</comment>
<dbReference type="GO" id="GO:0007059">
    <property type="term" value="P:chromosome segregation"/>
    <property type="evidence" value="ECO:0007669"/>
    <property type="project" value="UniProtKB-UniRule"/>
</dbReference>
<protein>
    <recommendedName>
        <fullName evidence="2 3">Segregation and condensation protein A</fullName>
    </recommendedName>
</protein>
<dbReference type="RefSeq" id="WP_091725978.1">
    <property type="nucleotide sequence ID" value="NZ_FNQE01000001.1"/>
</dbReference>
<dbReference type="GO" id="GO:0006260">
    <property type="term" value="P:DNA replication"/>
    <property type="evidence" value="ECO:0007669"/>
    <property type="project" value="UniProtKB-UniRule"/>
</dbReference>
<reference evidence="4 5" key="1">
    <citation type="submission" date="2016-10" db="EMBL/GenBank/DDBJ databases">
        <authorList>
            <person name="de Groot N.N."/>
        </authorList>
    </citation>
    <scope>NUCLEOTIDE SEQUENCE [LARGE SCALE GENOMIC DNA]</scope>
    <source>
        <strain evidence="4 5">DSM 21650</strain>
    </source>
</reference>
<dbReference type="GO" id="GO:0051301">
    <property type="term" value="P:cell division"/>
    <property type="evidence" value="ECO:0007669"/>
    <property type="project" value="UniProtKB-KW"/>
</dbReference>
<comment type="function">
    <text evidence="3">Participates in chromosomal partition during cell division. May act via the formation of a condensin-like complex containing Smc and ScpB that pull DNA away from mid-cell into both cell halves.</text>
</comment>
<dbReference type="Pfam" id="PF02616">
    <property type="entry name" value="SMC_ScpA"/>
    <property type="match status" value="1"/>
</dbReference>
<keyword evidence="1 3" id="KW-0159">Chromosome partition</keyword>
<keyword evidence="3" id="KW-0963">Cytoplasm</keyword>
<dbReference type="InterPro" id="IPR023093">
    <property type="entry name" value="ScpA-like_C"/>
</dbReference>
<evidence type="ECO:0000313" key="4">
    <source>
        <dbReference type="EMBL" id="SDY49285.1"/>
    </source>
</evidence>